<comment type="pathway">
    <text evidence="1">Cell wall biogenesis; peptidoglycan biosynthesis.</text>
</comment>
<dbReference type="PANTHER" id="PTHR23135:SF4">
    <property type="entry name" value="UDP-N-ACETYLMURAMOYL-L-ALANYL-D-GLUTAMATE--2,6-DIAMINOPIMELATE LIGASE MURE HOMOLOG, CHLOROPLASTIC"/>
    <property type="match status" value="1"/>
</dbReference>
<sequence>MQIGELMNGVEVLEKKGFAEDIEIEDITVSSREVEIGSLFTAIRGHYSDGHRYLRDAEAKGAVCAVVETISDDLEIPQIRVADTRRAHSRICSNFYGSASRDMRVFGITATNGKTTTSYMLNSILEDSGSTTGLFGSVRIKNGNENIPSSMTTPDAKIVQASLRKMKDNGVTKVTMEVSSSSLEQYRVADIDFDIVAFNNFSREHIDQHGSFEKYFEAKSSLITGAGEKAYAVLNYDDPYARSLIGKTHARVITYSVSDKSADIYCSGYDLSSGRASMEVVVALDFEGLEGKVEKGTFHVELGVPGYHSITNALSVIAMALIDGVDRKVIADALKRFTGVERRFQYIYDRDFIIADDHFANSRNIDVTLESIAMSDCRKLHIVYAIRGNRGTTVNRENIETLLKWKDSLPMDEIIGTVSEGLVGPKDEVKPEELEVYFDALKDSGLATPLYNKLEDAIAYALNKAEKGDMVLLAGSQGMDYGAEIALNTMKALRPDLPEEDLLRPLKERTLLLENLKI</sequence>
<keyword evidence="3" id="KW-0133">Cell shape</keyword>
<feature type="domain" description="Mur ligase C-terminal" evidence="8">
    <location>
        <begin position="342"/>
        <end position="476"/>
    </location>
</feature>
<dbReference type="Gene3D" id="3.40.1390.10">
    <property type="entry name" value="MurE/MurF, N-terminal domain"/>
    <property type="match status" value="1"/>
</dbReference>
<organism evidence="10 11">
    <name type="scientific">Youngiibacter multivorans</name>
    <dbReference type="NCBI Taxonomy" id="937251"/>
    <lineage>
        <taxon>Bacteria</taxon>
        <taxon>Bacillati</taxon>
        <taxon>Bacillota</taxon>
        <taxon>Clostridia</taxon>
        <taxon>Eubacteriales</taxon>
        <taxon>Clostridiaceae</taxon>
        <taxon>Youngiibacter</taxon>
    </lineage>
</organism>
<dbReference type="SUPFAM" id="SSF63418">
    <property type="entry name" value="MurE/MurF N-terminal domain"/>
    <property type="match status" value="1"/>
</dbReference>
<evidence type="ECO:0000313" key="10">
    <source>
        <dbReference type="EMBL" id="MBP1918942.1"/>
    </source>
</evidence>
<dbReference type="Gene3D" id="3.90.190.20">
    <property type="entry name" value="Mur ligase, C-terminal domain"/>
    <property type="match status" value="1"/>
</dbReference>
<evidence type="ECO:0000256" key="4">
    <source>
        <dbReference type="ARBA" id="ARBA00022984"/>
    </source>
</evidence>
<dbReference type="RefSeq" id="WP_209459160.1">
    <property type="nucleotide sequence ID" value="NZ_JAGGKC010000009.1"/>
</dbReference>
<dbReference type="InterPro" id="IPR004101">
    <property type="entry name" value="Mur_ligase_C"/>
</dbReference>
<dbReference type="Proteomes" id="UP001519271">
    <property type="component" value="Unassembled WGS sequence"/>
</dbReference>
<dbReference type="InterPro" id="IPR036615">
    <property type="entry name" value="Mur_ligase_C_dom_sf"/>
</dbReference>
<reference evidence="10 11" key="1">
    <citation type="submission" date="2021-03" db="EMBL/GenBank/DDBJ databases">
        <title>Genomic Encyclopedia of Type Strains, Phase IV (KMG-IV): sequencing the most valuable type-strain genomes for metagenomic binning, comparative biology and taxonomic classification.</title>
        <authorList>
            <person name="Goeker M."/>
        </authorList>
    </citation>
    <scope>NUCLEOTIDE SEQUENCE [LARGE SCALE GENOMIC DNA]</scope>
    <source>
        <strain evidence="10 11">DSM 6139</strain>
    </source>
</reference>
<dbReference type="PANTHER" id="PTHR23135">
    <property type="entry name" value="MUR LIGASE FAMILY MEMBER"/>
    <property type="match status" value="1"/>
</dbReference>
<keyword evidence="11" id="KW-1185">Reference proteome</keyword>
<proteinExistence type="predicted"/>
<evidence type="ECO:0000256" key="1">
    <source>
        <dbReference type="ARBA" id="ARBA00004752"/>
    </source>
</evidence>
<dbReference type="EMBL" id="JAGGKC010000009">
    <property type="protein sequence ID" value="MBP1918942.1"/>
    <property type="molecule type" value="Genomic_DNA"/>
</dbReference>
<dbReference type="EC" id="6.3.2.13" evidence="10"/>
<keyword evidence="5" id="KW-0131">Cell cycle</keyword>
<name>A0ABS4G321_9CLOT</name>
<feature type="domain" description="Mur ligase N-terminal catalytic" evidence="7">
    <location>
        <begin position="24"/>
        <end position="71"/>
    </location>
</feature>
<evidence type="ECO:0000256" key="5">
    <source>
        <dbReference type="ARBA" id="ARBA00023306"/>
    </source>
</evidence>
<dbReference type="SUPFAM" id="SSF53623">
    <property type="entry name" value="MurD-like peptide ligases, catalytic domain"/>
    <property type="match status" value="1"/>
</dbReference>
<dbReference type="Pfam" id="PF08245">
    <property type="entry name" value="Mur_ligase_M"/>
    <property type="match status" value="1"/>
</dbReference>
<evidence type="ECO:0000256" key="3">
    <source>
        <dbReference type="ARBA" id="ARBA00022960"/>
    </source>
</evidence>
<dbReference type="InterPro" id="IPR000713">
    <property type="entry name" value="Mur_ligase_N"/>
</dbReference>
<dbReference type="InterPro" id="IPR013221">
    <property type="entry name" value="Mur_ligase_cen"/>
</dbReference>
<evidence type="ECO:0000256" key="6">
    <source>
        <dbReference type="ARBA" id="ARBA00023316"/>
    </source>
</evidence>
<dbReference type="SUPFAM" id="SSF53244">
    <property type="entry name" value="MurD-like peptide ligases, peptide-binding domain"/>
    <property type="match status" value="1"/>
</dbReference>
<keyword evidence="2" id="KW-0132">Cell division</keyword>
<dbReference type="Pfam" id="PF02875">
    <property type="entry name" value="Mur_ligase_C"/>
    <property type="match status" value="1"/>
</dbReference>
<accession>A0ABS4G321</accession>
<dbReference type="Gene3D" id="3.40.1190.10">
    <property type="entry name" value="Mur-like, catalytic domain"/>
    <property type="match status" value="1"/>
</dbReference>
<gene>
    <name evidence="10" type="ORF">J2Z34_001422</name>
</gene>
<dbReference type="InterPro" id="IPR036565">
    <property type="entry name" value="Mur-like_cat_sf"/>
</dbReference>
<keyword evidence="10" id="KW-0436">Ligase</keyword>
<evidence type="ECO:0000256" key="2">
    <source>
        <dbReference type="ARBA" id="ARBA00022618"/>
    </source>
</evidence>
<evidence type="ECO:0000313" key="11">
    <source>
        <dbReference type="Proteomes" id="UP001519271"/>
    </source>
</evidence>
<feature type="domain" description="Mur ligase central" evidence="9">
    <location>
        <begin position="108"/>
        <end position="320"/>
    </location>
</feature>
<protein>
    <submittedName>
        <fullName evidence="10">UDP-N-acetylmuramoyl-L-alanyl-D-glutamate--2, 6-diaminopimelate ligase</fullName>
        <ecNumber evidence="10">6.3.2.13</ecNumber>
    </submittedName>
</protein>
<evidence type="ECO:0000259" key="9">
    <source>
        <dbReference type="Pfam" id="PF08245"/>
    </source>
</evidence>
<dbReference type="GO" id="GO:0008765">
    <property type="term" value="F:UDP-N-acetylmuramoylalanyl-D-glutamate-2,6-diaminopimelate ligase activity"/>
    <property type="evidence" value="ECO:0007669"/>
    <property type="project" value="UniProtKB-EC"/>
</dbReference>
<comment type="caution">
    <text evidence="10">The sequence shown here is derived from an EMBL/GenBank/DDBJ whole genome shotgun (WGS) entry which is preliminary data.</text>
</comment>
<dbReference type="InterPro" id="IPR035911">
    <property type="entry name" value="MurE/MurF_N"/>
</dbReference>
<keyword evidence="4" id="KW-0573">Peptidoglycan synthesis</keyword>
<evidence type="ECO:0000259" key="8">
    <source>
        <dbReference type="Pfam" id="PF02875"/>
    </source>
</evidence>
<dbReference type="Pfam" id="PF01225">
    <property type="entry name" value="Mur_ligase"/>
    <property type="match status" value="1"/>
</dbReference>
<evidence type="ECO:0000259" key="7">
    <source>
        <dbReference type="Pfam" id="PF01225"/>
    </source>
</evidence>
<keyword evidence="6" id="KW-0961">Cell wall biogenesis/degradation</keyword>